<dbReference type="InterPro" id="IPR005234">
    <property type="entry name" value="ScpB_csome_segregation"/>
</dbReference>
<dbReference type="Gene3D" id="1.10.10.10">
    <property type="entry name" value="Winged helix-like DNA-binding domain superfamily/Winged helix DNA-binding domain"/>
    <property type="match status" value="2"/>
</dbReference>
<comment type="subunit">
    <text evidence="5">Homodimer. Homodimerization may be required to stabilize the binding of ScpA to the Smc head domains. Component of a cohesin-like complex composed of ScpA, ScpB and the Smc homodimer, in which ScpA and ScpB bind to the head domain of Smc. The presence of the three proteins is required for the association of the complex with DNA.</text>
</comment>
<dbReference type="PANTHER" id="PTHR34298">
    <property type="entry name" value="SEGREGATION AND CONDENSATION PROTEIN B"/>
    <property type="match status" value="1"/>
</dbReference>
<keyword evidence="8" id="KW-1185">Reference proteome</keyword>
<comment type="function">
    <text evidence="5">Participates in chromosomal partition during cell division. May act via the formation of a condensin-like complex containing Smc and ScpA that pull DNA away from mid-cell into both cell halves.</text>
</comment>
<organism evidence="7 8">
    <name type="scientific">Thermaerobacter marianensis (strain ATCC 700841 / DSM 12885 / JCM 10246 / 7p75a)</name>
    <dbReference type="NCBI Taxonomy" id="644966"/>
    <lineage>
        <taxon>Bacteria</taxon>
        <taxon>Bacillati</taxon>
        <taxon>Bacillota</taxon>
        <taxon>Clostridia</taxon>
        <taxon>Eubacteriales</taxon>
        <taxon>Clostridiales Family XVII. Incertae Sedis</taxon>
        <taxon>Thermaerobacter</taxon>
    </lineage>
</organism>
<feature type="region of interest" description="Disordered" evidence="6">
    <location>
        <begin position="162"/>
        <end position="236"/>
    </location>
</feature>
<gene>
    <name evidence="5" type="primary">scpB</name>
    <name evidence="7" type="ordered locus">Tmar_1132</name>
</gene>
<keyword evidence="2 5" id="KW-0132">Cell division</keyword>
<dbReference type="SUPFAM" id="SSF46785">
    <property type="entry name" value="Winged helix' DNA-binding domain"/>
    <property type="match status" value="2"/>
</dbReference>
<dbReference type="GO" id="GO:0005737">
    <property type="term" value="C:cytoplasm"/>
    <property type="evidence" value="ECO:0007669"/>
    <property type="project" value="UniProtKB-SubCell"/>
</dbReference>
<comment type="similarity">
    <text evidence="5">Belongs to the ScpB family.</text>
</comment>
<dbReference type="Proteomes" id="UP000008915">
    <property type="component" value="Chromosome"/>
</dbReference>
<evidence type="ECO:0000256" key="2">
    <source>
        <dbReference type="ARBA" id="ARBA00022618"/>
    </source>
</evidence>
<keyword evidence="3 5" id="KW-0159">Chromosome partition</keyword>
<feature type="compositionally biased region" description="Low complexity" evidence="6">
    <location>
        <begin position="227"/>
        <end position="236"/>
    </location>
</feature>
<dbReference type="PANTHER" id="PTHR34298:SF2">
    <property type="entry name" value="SEGREGATION AND CONDENSATION PROTEIN B"/>
    <property type="match status" value="1"/>
</dbReference>
<dbReference type="InterPro" id="IPR036390">
    <property type="entry name" value="WH_DNA-bd_sf"/>
</dbReference>
<dbReference type="EMBL" id="CP002344">
    <property type="protein sequence ID" value="ADU51245.1"/>
    <property type="molecule type" value="Genomic_DNA"/>
</dbReference>
<evidence type="ECO:0000256" key="5">
    <source>
        <dbReference type="HAMAP-Rule" id="MF_01804"/>
    </source>
</evidence>
<dbReference type="RefSeq" id="WP_013495550.1">
    <property type="nucleotide sequence ID" value="NC_014831.1"/>
</dbReference>
<evidence type="ECO:0000256" key="1">
    <source>
        <dbReference type="ARBA" id="ARBA00022490"/>
    </source>
</evidence>
<dbReference type="HOGENOM" id="CLU_045647_5_2_9"/>
<dbReference type="AlphaFoldDB" id="E6SKN7"/>
<keyword evidence="4 5" id="KW-0131">Cell cycle</keyword>
<evidence type="ECO:0000313" key="7">
    <source>
        <dbReference type="EMBL" id="ADU51245.1"/>
    </source>
</evidence>
<reference evidence="7 8" key="1">
    <citation type="journal article" date="2010" name="Stand. Genomic Sci.">
        <title>Complete genome sequence of Thermaerobacter marianensis type strain (7p75a).</title>
        <authorList>
            <person name="Han C."/>
            <person name="Gu W."/>
            <person name="Zhang X."/>
            <person name="Lapidus A."/>
            <person name="Nolan M."/>
            <person name="Copeland A."/>
            <person name="Lucas S."/>
            <person name="Del Rio T.G."/>
            <person name="Tice H."/>
            <person name="Cheng J.F."/>
            <person name="Tapia R."/>
            <person name="Goodwin L."/>
            <person name="Pitluck S."/>
            <person name="Pagani I."/>
            <person name="Ivanova N."/>
            <person name="Mavromatis K."/>
            <person name="Mikhailova N."/>
            <person name="Pati A."/>
            <person name="Chen A."/>
            <person name="Palaniappan K."/>
            <person name="Land M."/>
            <person name="Hauser L."/>
            <person name="Chang Y.J."/>
            <person name="Jeffries C.D."/>
            <person name="Schneider S."/>
            <person name="Rohde M."/>
            <person name="Goker M."/>
            <person name="Pukall R."/>
            <person name="Woyke T."/>
            <person name="Bristow J."/>
            <person name="Eisen J.A."/>
            <person name="Markowitz V."/>
            <person name="Hugenholtz P."/>
            <person name="Kyrpides N.C."/>
            <person name="Klenk H.P."/>
            <person name="Detter J.C."/>
        </authorList>
    </citation>
    <scope>NUCLEOTIDE SEQUENCE [LARGE SCALE GENOMIC DNA]</scope>
    <source>
        <strain evidence="8">ATCC 700841 / DSM 12885 / JCM 10246 / 7p75a</strain>
    </source>
</reference>
<dbReference type="InterPro" id="IPR036388">
    <property type="entry name" value="WH-like_DNA-bd_sf"/>
</dbReference>
<dbReference type="eggNOG" id="COG1386">
    <property type="taxonomic scope" value="Bacteria"/>
</dbReference>
<dbReference type="GO" id="GO:0006260">
    <property type="term" value="P:DNA replication"/>
    <property type="evidence" value="ECO:0007669"/>
    <property type="project" value="UniProtKB-UniRule"/>
</dbReference>
<dbReference type="STRING" id="644966.Tmar_1132"/>
<dbReference type="GO" id="GO:0051301">
    <property type="term" value="P:cell division"/>
    <property type="evidence" value="ECO:0007669"/>
    <property type="project" value="UniProtKB-KW"/>
</dbReference>
<proteinExistence type="inferred from homology"/>
<comment type="subcellular location">
    <subcellularLocation>
        <location evidence="5">Cytoplasm</location>
    </subcellularLocation>
    <text evidence="5">Associated with two foci at the outer edges of the nucleoid region in young cells, and at four foci within both cell halves in older cells.</text>
</comment>
<dbReference type="KEGG" id="tmr:Tmar_1132"/>
<name>E6SKN7_THEM7</name>
<evidence type="ECO:0000256" key="4">
    <source>
        <dbReference type="ARBA" id="ARBA00023306"/>
    </source>
</evidence>
<dbReference type="NCBIfam" id="TIGR00281">
    <property type="entry name" value="SMC-Scp complex subunit ScpB"/>
    <property type="match status" value="1"/>
</dbReference>
<dbReference type="HAMAP" id="MF_01804">
    <property type="entry name" value="ScpB"/>
    <property type="match status" value="1"/>
</dbReference>
<dbReference type="GO" id="GO:0051304">
    <property type="term" value="P:chromosome separation"/>
    <property type="evidence" value="ECO:0007669"/>
    <property type="project" value="InterPro"/>
</dbReference>
<feature type="compositionally biased region" description="Low complexity" evidence="6">
    <location>
        <begin position="197"/>
        <end position="220"/>
    </location>
</feature>
<accession>E6SKN7</accession>
<feature type="compositionally biased region" description="Low complexity" evidence="6">
    <location>
        <begin position="169"/>
        <end position="188"/>
    </location>
</feature>
<reference evidence="8" key="2">
    <citation type="journal article" date="2010" name="Stand. Genomic Sci.">
        <title>Complete genome sequence of Thermaerobacter marianensis type strain (7p75aT).</title>
        <authorList>
            <person name="Han C."/>
            <person name="Gu W."/>
            <person name="Zhang X."/>
            <person name="Lapidus A."/>
            <person name="Nolan M."/>
            <person name="Copeland A."/>
            <person name="Lucas S."/>
            <person name="Glavina Del Rio T."/>
            <person name="Tice H."/>
            <person name="Cheng J."/>
            <person name="Tapia R."/>
            <person name="Goodwin L."/>
            <person name="Pitluck S."/>
            <person name="Pagani I."/>
            <person name="Ivanova N."/>
            <person name="Mavromatis K."/>
            <person name="Mikhailova N."/>
            <person name="Pati A."/>
            <person name="Chen A."/>
            <person name="Palaniappan K."/>
            <person name="Land M."/>
            <person name="Hauser L."/>
            <person name="Chang Y."/>
            <person name="Jeffries C."/>
            <person name="Schneider S."/>
            <person name="Rohde M."/>
            <person name="Goker M."/>
            <person name="Pukall R."/>
            <person name="Woyke T."/>
            <person name="Bristow J."/>
            <person name="Eisen J."/>
            <person name="Markowitz V."/>
            <person name="Hugenholtz P."/>
            <person name="Kyrpides N."/>
            <person name="Klenk H."/>
            <person name="Detter J."/>
        </authorList>
    </citation>
    <scope>NUCLEOTIDE SEQUENCE [LARGE SCALE GENOMIC DNA]</scope>
    <source>
        <strain evidence="8">ATCC 700841 / DSM 12885 / JCM 10246 / 7p75a</strain>
    </source>
</reference>
<evidence type="ECO:0000256" key="6">
    <source>
        <dbReference type="SAM" id="MobiDB-lite"/>
    </source>
</evidence>
<sequence length="236" mass="24296">MTAEPVRGAVEALLFVAGEPLTVARMARILGVSEAVVREAVLELAEACRAPGRGIELVEVAGGWQLVTRREYSRAVEELLQPRRQALSRAALETLAIIAYRQPVTRAEIEAIRGVQSDAGLRTLLERGLIREVGRKEAPGRPILYGTTPLFLQQFGLKDLSELPPPGSLLPSGPAAGTEPGPAAVEPGAGSGNQAEARPSAGPVPGAPGPEATGDDGSAPASPPAAPAGEGDSARS</sequence>
<protein>
    <recommendedName>
        <fullName evidence="5">Segregation and condensation protein B</fullName>
    </recommendedName>
</protein>
<evidence type="ECO:0000313" key="8">
    <source>
        <dbReference type="Proteomes" id="UP000008915"/>
    </source>
</evidence>
<dbReference type="Pfam" id="PF04079">
    <property type="entry name" value="SMC_ScpB"/>
    <property type="match status" value="1"/>
</dbReference>
<keyword evidence="1 5" id="KW-0963">Cytoplasm</keyword>
<evidence type="ECO:0000256" key="3">
    <source>
        <dbReference type="ARBA" id="ARBA00022829"/>
    </source>
</evidence>